<sequence>MSSERQPLLPQHNQDGQSRAQQAYQSINHAITHPRQTADRLTPSQDTQHKIAYVSAAIQAGKLPSQQQINGLLERIKKSPVLKEGSYNRTGALSDQSARIVADLKRVIEQIQVLGESKNSDNKIQDFIWNTSRASLSADTSSLSSLKPSQRQAREDTDALIQSIRTVGYLLITDKSLHSILNDLILSARDLFADAASAVSEQAAQAAKKARPSEQEREAGAENTRKHAKDPQSSAQLAKKKADELRREYRSGVHKQIFRQQADRAKSWIDEKTPDDPKDVFVERVKKIITSVQANDDYHEAMSTIVHLVKKWGRTAIDKAQQATEEVDVESNEHLDEAIKNLRSIIETFANGKSLDPLIDSVKKIYDDVKEDERLSNFWNDIDAYVERLLFDEGYVTSSKASRQADELYEKAQKLLETNAGWKRDAQALNEQLREYGDALSSDEETTEFLDALQDLNEDLAELLKDGASIFALNALKAPGAIADVFDVWLPRLIGEIKSIPLPRCEYKSAEIDFVLDNMRFESVGASFIPDRIKLVNHNELELVQGYAAFAATGSSHLQLTIEGVRVHAKDVAYYLDKKTGWGWKDWGFVDVDIGGDKGATVTVELETADEKDHEHYYKVLSVDVNTNTFTARVHNTHKPIANTFLFPFARPALRKLLQNALEETIRDQIADLDGKLHDIHQRSIALAQYSYQHGTAPSVTGYLKGLFSSSFLPSKSRTSASLSKRGIVKKGKRGEYLLAIGVSDHLLPGVGGPDGYYKKKAQEALEETRRLGLGLVDIKQAVTAQSKDVKREARRLARKEASKDTWYSEAFDILI</sequence>
<dbReference type="PANTHER" id="PTHR31138">
    <property type="entry name" value="CHROMOSOME 19, WHOLE GENOME SHOTGUN SEQUENCE"/>
    <property type="match status" value="1"/>
</dbReference>
<reference evidence="4" key="1">
    <citation type="journal article" date="2023" name="PhytoFront">
        <title>Draft Genome Resources of Seven Strains of Tilletia horrida, Causal Agent of Kernel Smut of Rice.</title>
        <authorList>
            <person name="Khanal S."/>
            <person name="Antony Babu S."/>
            <person name="Zhou X.G."/>
        </authorList>
    </citation>
    <scope>NUCLEOTIDE SEQUENCE</scope>
    <source>
        <strain evidence="4">TX6</strain>
    </source>
</reference>
<evidence type="ECO:0000256" key="1">
    <source>
        <dbReference type="SAM" id="Coils"/>
    </source>
</evidence>
<dbReference type="Pfam" id="PF19343">
    <property type="entry name" value="HAM1_N"/>
    <property type="match status" value="1"/>
</dbReference>
<name>A0AAN6GSD6_9BASI</name>
<keyword evidence="1" id="KW-0175">Coiled coil</keyword>
<dbReference type="EMBL" id="JAPDMZ010000039">
    <property type="protein sequence ID" value="KAK0554275.1"/>
    <property type="molecule type" value="Genomic_DNA"/>
</dbReference>
<dbReference type="Proteomes" id="UP001176517">
    <property type="component" value="Unassembled WGS sequence"/>
</dbReference>
<protein>
    <recommendedName>
        <fullName evidence="3">HAM1-like N-terminal domain-containing protein</fullName>
    </recommendedName>
</protein>
<evidence type="ECO:0000259" key="3">
    <source>
        <dbReference type="Pfam" id="PF19343"/>
    </source>
</evidence>
<feature type="compositionally biased region" description="Basic and acidic residues" evidence="2">
    <location>
        <begin position="211"/>
        <end position="225"/>
    </location>
</feature>
<keyword evidence="5" id="KW-1185">Reference proteome</keyword>
<feature type="coiled-coil region" evidence="1">
    <location>
        <begin position="398"/>
        <end position="432"/>
    </location>
</feature>
<feature type="domain" description="HAM1-like N-terminal" evidence="3">
    <location>
        <begin position="202"/>
        <end position="613"/>
    </location>
</feature>
<dbReference type="AlphaFoldDB" id="A0AAN6GSD6"/>
<dbReference type="Gene3D" id="3.15.10.10">
    <property type="entry name" value="Bactericidal permeability-increasing protein, domain 1"/>
    <property type="match status" value="1"/>
</dbReference>
<evidence type="ECO:0000313" key="5">
    <source>
        <dbReference type="Proteomes" id="UP001176517"/>
    </source>
</evidence>
<feature type="region of interest" description="Disordered" evidence="2">
    <location>
        <begin position="1"/>
        <end position="27"/>
    </location>
</feature>
<dbReference type="PANTHER" id="PTHR31138:SF1">
    <property type="entry name" value="PDZ DOMAIN-CONTAINING PROTEIN"/>
    <property type="match status" value="1"/>
</dbReference>
<organism evidence="4 5">
    <name type="scientific">Tilletia horrida</name>
    <dbReference type="NCBI Taxonomy" id="155126"/>
    <lineage>
        <taxon>Eukaryota</taxon>
        <taxon>Fungi</taxon>
        <taxon>Dikarya</taxon>
        <taxon>Basidiomycota</taxon>
        <taxon>Ustilaginomycotina</taxon>
        <taxon>Exobasidiomycetes</taxon>
        <taxon>Tilletiales</taxon>
        <taxon>Tilletiaceae</taxon>
        <taxon>Tilletia</taxon>
    </lineage>
</organism>
<proteinExistence type="predicted"/>
<gene>
    <name evidence="4" type="ORF">OC846_002158</name>
</gene>
<evidence type="ECO:0000256" key="2">
    <source>
        <dbReference type="SAM" id="MobiDB-lite"/>
    </source>
</evidence>
<evidence type="ECO:0000313" key="4">
    <source>
        <dbReference type="EMBL" id="KAK0554275.1"/>
    </source>
</evidence>
<accession>A0AAN6GSD6</accession>
<comment type="caution">
    <text evidence="4">The sequence shown here is derived from an EMBL/GenBank/DDBJ whole genome shotgun (WGS) entry which is preliminary data.</text>
</comment>
<dbReference type="InterPro" id="IPR045967">
    <property type="entry name" value="HAM1-like_N"/>
</dbReference>
<feature type="region of interest" description="Disordered" evidence="2">
    <location>
        <begin position="203"/>
        <end position="245"/>
    </location>
</feature>